<dbReference type="InterPro" id="IPR036663">
    <property type="entry name" value="Fumarylacetoacetase_C_sf"/>
</dbReference>
<evidence type="ECO:0000313" key="6">
    <source>
        <dbReference type="Proteomes" id="UP001628179"/>
    </source>
</evidence>
<accession>A0ABQ0FZC7</accession>
<protein>
    <recommendedName>
        <fullName evidence="4">Fumarylacetoacetase-like C-terminal domain-containing protein</fullName>
    </recommendedName>
</protein>
<feature type="domain" description="Fumarylacetoacetase-like C-terminal" evidence="4">
    <location>
        <begin position="1"/>
        <end position="62"/>
    </location>
</feature>
<gene>
    <name evidence="5" type="ORF">MFIFM68171_01043</name>
</gene>
<dbReference type="Proteomes" id="UP001628179">
    <property type="component" value="Unassembled WGS sequence"/>
</dbReference>
<keyword evidence="2" id="KW-0479">Metal-binding</keyword>
<sequence>MIFSVAKAVSYLSQGTTLMPGDLIFMGTPAGVAMGRNPPEWLKDGDVVQVFVDMVGSCTNAIRFYHPGRDATGHNKTEKRPEAETGTETRESTTAGEEA</sequence>
<proteinExistence type="inferred from homology"/>
<dbReference type="EMBL" id="BAAFSV010000001">
    <property type="protein sequence ID" value="GAB1310833.1"/>
    <property type="molecule type" value="Genomic_DNA"/>
</dbReference>
<dbReference type="RefSeq" id="XP_070912566.1">
    <property type="nucleotide sequence ID" value="XM_071056465.1"/>
</dbReference>
<evidence type="ECO:0000256" key="1">
    <source>
        <dbReference type="ARBA" id="ARBA00010211"/>
    </source>
</evidence>
<feature type="region of interest" description="Disordered" evidence="3">
    <location>
        <begin position="66"/>
        <end position="99"/>
    </location>
</feature>
<dbReference type="SUPFAM" id="SSF56529">
    <property type="entry name" value="FAH"/>
    <property type="match status" value="1"/>
</dbReference>
<dbReference type="Gene3D" id="3.90.850.10">
    <property type="entry name" value="Fumarylacetoacetase-like, C-terminal domain"/>
    <property type="match status" value="1"/>
</dbReference>
<dbReference type="Pfam" id="PF01557">
    <property type="entry name" value="FAA_hydrolase"/>
    <property type="match status" value="1"/>
</dbReference>
<name>A0ABQ0FZC7_9PEZI</name>
<evidence type="ECO:0000313" key="5">
    <source>
        <dbReference type="EMBL" id="GAB1310833.1"/>
    </source>
</evidence>
<evidence type="ECO:0000256" key="3">
    <source>
        <dbReference type="SAM" id="MobiDB-lite"/>
    </source>
</evidence>
<evidence type="ECO:0000256" key="2">
    <source>
        <dbReference type="ARBA" id="ARBA00022723"/>
    </source>
</evidence>
<reference evidence="5 6" key="1">
    <citation type="submission" date="2024-09" db="EMBL/GenBank/DDBJ databases">
        <title>Itraconazole resistance in Madurella fahalii resulting from another homologue of gene encoding cytochrome P450 14-alpha sterol demethylase (CYP51).</title>
        <authorList>
            <person name="Yoshioka I."/>
            <person name="Fahal A.H."/>
            <person name="Kaneko S."/>
            <person name="Yaguchi T."/>
        </authorList>
    </citation>
    <scope>NUCLEOTIDE SEQUENCE [LARGE SCALE GENOMIC DNA]</scope>
    <source>
        <strain evidence="5 6">IFM 68171</strain>
    </source>
</reference>
<evidence type="ECO:0000259" key="4">
    <source>
        <dbReference type="Pfam" id="PF01557"/>
    </source>
</evidence>
<dbReference type="GeneID" id="98171788"/>
<organism evidence="5 6">
    <name type="scientific">Madurella fahalii</name>
    <dbReference type="NCBI Taxonomy" id="1157608"/>
    <lineage>
        <taxon>Eukaryota</taxon>
        <taxon>Fungi</taxon>
        <taxon>Dikarya</taxon>
        <taxon>Ascomycota</taxon>
        <taxon>Pezizomycotina</taxon>
        <taxon>Sordariomycetes</taxon>
        <taxon>Sordariomycetidae</taxon>
        <taxon>Sordariales</taxon>
        <taxon>Sordariales incertae sedis</taxon>
        <taxon>Madurella</taxon>
    </lineage>
</organism>
<dbReference type="PANTHER" id="PTHR11820:SF112">
    <property type="entry name" value="FUMARYLACETOACETATE HYDROLASE FAMILY PROTEIN (AFU_ORTHOLOGUE AFUA_1G02370)-RELATED"/>
    <property type="match status" value="1"/>
</dbReference>
<comment type="caution">
    <text evidence="5">The sequence shown here is derived from an EMBL/GenBank/DDBJ whole genome shotgun (WGS) entry which is preliminary data.</text>
</comment>
<dbReference type="PANTHER" id="PTHR11820">
    <property type="entry name" value="ACYLPYRUVASE"/>
    <property type="match status" value="1"/>
</dbReference>
<feature type="compositionally biased region" description="Basic and acidic residues" evidence="3">
    <location>
        <begin position="67"/>
        <end position="91"/>
    </location>
</feature>
<comment type="similarity">
    <text evidence="1">Belongs to the FAH family.</text>
</comment>
<dbReference type="InterPro" id="IPR011234">
    <property type="entry name" value="Fumarylacetoacetase-like_C"/>
</dbReference>
<keyword evidence="6" id="KW-1185">Reference proteome</keyword>